<dbReference type="SMART" id="SM00345">
    <property type="entry name" value="HTH_GNTR"/>
    <property type="match status" value="2"/>
</dbReference>
<gene>
    <name evidence="5" type="ORF">CLOSYM_04068</name>
</gene>
<organism evidence="5 6">
    <name type="scientific">[Clostridium] symbiosum ATCC 14940</name>
    <dbReference type="NCBI Taxonomy" id="411472"/>
    <lineage>
        <taxon>Bacteria</taxon>
        <taxon>Bacillati</taxon>
        <taxon>Bacillota</taxon>
        <taxon>Clostridia</taxon>
        <taxon>Lachnospirales</taxon>
        <taxon>Lachnospiraceae</taxon>
        <taxon>Otoolea</taxon>
    </lineage>
</organism>
<dbReference type="PANTHER" id="PTHR44846:SF1">
    <property type="entry name" value="MANNOSYL-D-GLYCERATE TRANSPORT_METABOLISM SYSTEM REPRESSOR MNGR-RELATED"/>
    <property type="match status" value="1"/>
</dbReference>
<sequence>MLYYSWHTNLVIRQEEQKLENEMELQQIIYKTLAVQIEFGVYRFEEQLPTIEEASQLFLVSTDTVRSAYLRLKHDGYITLSRSVGALVKVCYDTEDTDRHIQNFYAIRKDALIELSRSMRPLLSYAQWVGFKKASPETLDQMEALALRTDILPPYRMIRHLQLIYGSLQNELLMRMVWQIFMFFQAPLFSIRFTARRYEGDNSLLYMIRLCRQKDWAALRSSIETFQEQLSRALCSFYDSKITVQAPEQQIPFQWTSYKKATQRCYSLGMELLKAINREIYPAGTFLPSLERLAKERQVSVSTIRRTLTLLNSIGVTKSFNGLGTQILPQEEIAENCDFTNPVLQRRLLDYAQSMQIIALSCREVSRITAAAFTPADRALVMERLKLLQRLGRQELASYGILELFTHMAPYQAIRNIYTELYQQLLWGYPLRSIITDQARRTACIAYLDTFMECLEQSDVEGLSAHLEEFIFSELRFASAELEKLGIGNVSPLALRDFNLSF</sequence>
<dbReference type="InterPro" id="IPR036390">
    <property type="entry name" value="WH_DNA-bd_sf"/>
</dbReference>
<dbReference type="PROSITE" id="PS50949">
    <property type="entry name" value="HTH_GNTR"/>
    <property type="match status" value="2"/>
</dbReference>
<dbReference type="SUPFAM" id="SSF46785">
    <property type="entry name" value="Winged helix' DNA-binding domain"/>
    <property type="match status" value="2"/>
</dbReference>
<comment type="caution">
    <text evidence="5">The sequence shown here is derived from an EMBL/GenBank/DDBJ whole genome shotgun (WGS) entry which is preliminary data.</text>
</comment>
<dbReference type="Gene3D" id="1.10.10.10">
    <property type="entry name" value="Winged helix-like DNA-binding domain superfamily/Winged helix DNA-binding domain"/>
    <property type="match status" value="2"/>
</dbReference>
<feature type="domain" description="HTH gntR-type" evidence="4">
    <location>
        <begin position="23"/>
        <end position="91"/>
    </location>
</feature>
<dbReference type="AlphaFoldDB" id="A0ABC9TSJ5"/>
<evidence type="ECO:0000259" key="4">
    <source>
        <dbReference type="PROSITE" id="PS50949"/>
    </source>
</evidence>
<evidence type="ECO:0000256" key="1">
    <source>
        <dbReference type="ARBA" id="ARBA00023015"/>
    </source>
</evidence>
<protein>
    <submittedName>
        <fullName evidence="5">Transcriptional regulator, GntR family</fullName>
    </submittedName>
</protein>
<dbReference type="InterPro" id="IPR000524">
    <property type="entry name" value="Tscrpt_reg_HTH_GntR"/>
</dbReference>
<accession>A0ABC9TSJ5</accession>
<reference evidence="5 6" key="1">
    <citation type="submission" date="2013-07" db="EMBL/GenBank/DDBJ databases">
        <authorList>
            <person name="Weinstock G."/>
            <person name="Sodergren E."/>
            <person name="Wylie T."/>
            <person name="Fulton L."/>
            <person name="Fulton R."/>
            <person name="Fronick C."/>
            <person name="O'Laughlin M."/>
            <person name="Godfrey J."/>
            <person name="Miner T."/>
            <person name="Herter B."/>
            <person name="Appelbaum E."/>
            <person name="Cordes M."/>
            <person name="Lek S."/>
            <person name="Wollam A."/>
            <person name="Pepin K.H."/>
            <person name="Palsikar V.B."/>
            <person name="Mitreva M."/>
            <person name="Wilson R.K."/>
        </authorList>
    </citation>
    <scope>NUCLEOTIDE SEQUENCE [LARGE SCALE GENOMIC DNA]</scope>
    <source>
        <strain evidence="5 6">ATCC 14940</strain>
    </source>
</reference>
<dbReference type="EMBL" id="AWSU01000335">
    <property type="protein sequence ID" value="ERI74308.1"/>
    <property type="molecule type" value="Genomic_DNA"/>
</dbReference>
<dbReference type="Pfam" id="PF00392">
    <property type="entry name" value="GntR"/>
    <property type="match status" value="2"/>
</dbReference>
<evidence type="ECO:0000313" key="5">
    <source>
        <dbReference type="EMBL" id="ERI74308.1"/>
    </source>
</evidence>
<keyword evidence="2" id="KW-0238">DNA-binding</keyword>
<evidence type="ECO:0000256" key="2">
    <source>
        <dbReference type="ARBA" id="ARBA00023125"/>
    </source>
</evidence>
<feature type="domain" description="HTH gntR-type" evidence="4">
    <location>
        <begin position="262"/>
        <end position="330"/>
    </location>
</feature>
<keyword evidence="3" id="KW-0804">Transcription</keyword>
<dbReference type="GO" id="GO:0003677">
    <property type="term" value="F:DNA binding"/>
    <property type="evidence" value="ECO:0007669"/>
    <property type="project" value="UniProtKB-KW"/>
</dbReference>
<keyword evidence="1" id="KW-0805">Transcription regulation</keyword>
<dbReference type="InterPro" id="IPR036388">
    <property type="entry name" value="WH-like_DNA-bd_sf"/>
</dbReference>
<evidence type="ECO:0000256" key="3">
    <source>
        <dbReference type="ARBA" id="ARBA00023163"/>
    </source>
</evidence>
<dbReference type="Proteomes" id="UP000016491">
    <property type="component" value="Unassembled WGS sequence"/>
</dbReference>
<dbReference type="InterPro" id="IPR050679">
    <property type="entry name" value="Bact_HTH_transcr_reg"/>
</dbReference>
<proteinExistence type="predicted"/>
<evidence type="ECO:0000313" key="6">
    <source>
        <dbReference type="Proteomes" id="UP000016491"/>
    </source>
</evidence>
<name>A0ABC9TSJ5_CLOSY</name>
<dbReference type="PANTHER" id="PTHR44846">
    <property type="entry name" value="MANNOSYL-D-GLYCERATE TRANSPORT/METABOLISM SYSTEM REPRESSOR MNGR-RELATED"/>
    <property type="match status" value="1"/>
</dbReference>